<gene>
    <name evidence="2" type="ORF">KYY02_21290</name>
</gene>
<dbReference type="RefSeq" id="WP_371240348.1">
    <property type="nucleotide sequence ID" value="NZ_JAHWZY010000022.1"/>
</dbReference>
<evidence type="ECO:0008006" key="4">
    <source>
        <dbReference type="Google" id="ProtNLM"/>
    </source>
</evidence>
<accession>A0ABV4J2J1</accession>
<comment type="caution">
    <text evidence="2">The sequence shown here is derived from an EMBL/GenBank/DDBJ whole genome shotgun (WGS) entry which is preliminary data.</text>
</comment>
<keyword evidence="1" id="KW-1133">Transmembrane helix</keyword>
<protein>
    <recommendedName>
        <fullName evidence="4">DUF3592 domain-containing protein</fullName>
    </recommendedName>
</protein>
<feature type="transmembrane region" description="Helical" evidence="1">
    <location>
        <begin position="12"/>
        <end position="32"/>
    </location>
</feature>
<dbReference type="EMBL" id="JAHWZY010000022">
    <property type="protein sequence ID" value="MEZ3181128.1"/>
    <property type="molecule type" value="Genomic_DNA"/>
</dbReference>
<name>A0ABV4J2J1_9ACTN</name>
<reference evidence="2 3" key="1">
    <citation type="journal article" date="2021" name="Res Sq">
        <title>Streptomyces Pimoensis sp. nov., Isolated From the Taklimakan Desert in Xinjiang, China.</title>
        <authorList>
            <person name="Zhang P."/>
            <person name="Luo X."/>
            <person name="Luo X."/>
            <person name="Liu Z."/>
            <person name="Xia Z."/>
            <person name="Wan C."/>
            <person name="zhang L."/>
        </authorList>
    </citation>
    <scope>NUCLEOTIDE SEQUENCE [LARGE SCALE GENOMIC DNA]</scope>
    <source>
        <strain evidence="2 3">TRM75549</strain>
    </source>
</reference>
<evidence type="ECO:0000256" key="1">
    <source>
        <dbReference type="SAM" id="Phobius"/>
    </source>
</evidence>
<feature type="transmembrane region" description="Helical" evidence="1">
    <location>
        <begin position="103"/>
        <end position="126"/>
    </location>
</feature>
<proteinExistence type="predicted"/>
<evidence type="ECO:0000313" key="2">
    <source>
        <dbReference type="EMBL" id="MEZ3181128.1"/>
    </source>
</evidence>
<keyword evidence="1" id="KW-0812">Transmembrane</keyword>
<keyword evidence="1" id="KW-0472">Membrane</keyword>
<evidence type="ECO:0000313" key="3">
    <source>
        <dbReference type="Proteomes" id="UP001567537"/>
    </source>
</evidence>
<keyword evidence="3" id="KW-1185">Reference proteome</keyword>
<sequence>MTKGRVRATVGYSLLTLMAVAAMVWTVVTGLARLDLLGDAVLVRLTECHDESAGRAGSRSVCSGPQVGDETHTVEISYEGRPGEVVRAVRKPWGGYEPVETGFVAWGVWVLAPLLPAMGTAAAGWLTAREMRRVRREARRA</sequence>
<dbReference type="Proteomes" id="UP001567537">
    <property type="component" value="Unassembled WGS sequence"/>
</dbReference>
<organism evidence="2 3">
    <name type="scientific">Streptomyces pimonensis</name>
    <dbReference type="NCBI Taxonomy" id="2860288"/>
    <lineage>
        <taxon>Bacteria</taxon>
        <taxon>Bacillati</taxon>
        <taxon>Actinomycetota</taxon>
        <taxon>Actinomycetes</taxon>
        <taxon>Kitasatosporales</taxon>
        <taxon>Streptomycetaceae</taxon>
        <taxon>Streptomyces</taxon>
    </lineage>
</organism>